<gene>
    <name evidence="2" type="ORF">PG996_006391</name>
</gene>
<comment type="caution">
    <text evidence="2">The sequence shown here is derived from an EMBL/GenBank/DDBJ whole genome shotgun (WGS) entry which is preliminary data.</text>
</comment>
<protein>
    <recommendedName>
        <fullName evidence="1">DUF2231 domain-containing protein</fullName>
    </recommendedName>
</protein>
<dbReference type="InterPro" id="IPR019251">
    <property type="entry name" value="DUF2231_TM"/>
</dbReference>
<sequence>MGMLHDIYAAVELGNFNWPFRNSHPTHPTLVHFPVAFLTTTYSSDVLHGAALRYGWLGASTLTDVARFGYASHAIGVLTALPAMTSGLAELWELYKAGGLNRRDKELTHTRSHRDVVDSSVKLGAVHGLLNAVALGVSGYALWTRWAGEHGGSIALGKSVATVVAAPGRLGFWLSLLTLPGLAISAALGGDLVYSKGVGVARMGNARDEKVRGYEEYKESKKFT</sequence>
<dbReference type="Proteomes" id="UP001446871">
    <property type="component" value="Unassembled WGS sequence"/>
</dbReference>
<organism evidence="2 3">
    <name type="scientific">Apiospora saccharicola</name>
    <dbReference type="NCBI Taxonomy" id="335842"/>
    <lineage>
        <taxon>Eukaryota</taxon>
        <taxon>Fungi</taxon>
        <taxon>Dikarya</taxon>
        <taxon>Ascomycota</taxon>
        <taxon>Pezizomycotina</taxon>
        <taxon>Sordariomycetes</taxon>
        <taxon>Xylariomycetidae</taxon>
        <taxon>Amphisphaeriales</taxon>
        <taxon>Apiosporaceae</taxon>
        <taxon>Apiospora</taxon>
    </lineage>
</organism>
<keyword evidence="3" id="KW-1185">Reference proteome</keyword>
<name>A0ABR1VP99_9PEZI</name>
<evidence type="ECO:0000313" key="3">
    <source>
        <dbReference type="Proteomes" id="UP001446871"/>
    </source>
</evidence>
<dbReference type="Pfam" id="PF09990">
    <property type="entry name" value="DUF2231"/>
    <property type="match status" value="1"/>
</dbReference>
<feature type="domain" description="DUF2231" evidence="1">
    <location>
        <begin position="24"/>
        <end position="201"/>
    </location>
</feature>
<proteinExistence type="predicted"/>
<accession>A0ABR1VP99</accession>
<dbReference type="EMBL" id="JAQQWM010000003">
    <property type="protein sequence ID" value="KAK8073043.1"/>
    <property type="molecule type" value="Genomic_DNA"/>
</dbReference>
<evidence type="ECO:0000259" key="1">
    <source>
        <dbReference type="Pfam" id="PF09990"/>
    </source>
</evidence>
<reference evidence="2 3" key="1">
    <citation type="submission" date="2023-01" db="EMBL/GenBank/DDBJ databases">
        <title>Analysis of 21 Apiospora genomes using comparative genomics revels a genus with tremendous synthesis potential of carbohydrate active enzymes and secondary metabolites.</title>
        <authorList>
            <person name="Sorensen T."/>
        </authorList>
    </citation>
    <scope>NUCLEOTIDE SEQUENCE [LARGE SCALE GENOMIC DNA]</scope>
    <source>
        <strain evidence="2 3">CBS 83171</strain>
    </source>
</reference>
<evidence type="ECO:0000313" key="2">
    <source>
        <dbReference type="EMBL" id="KAK8073043.1"/>
    </source>
</evidence>